<sequence length="161" mass="16896">MALRHQEDPGTAPDRMADNFERLIVERCREVRTARRLSQVALATEMARRGFPAWSQATVSNTEAGTRPLRLAELAGLADVLDVPLASLLDGPATGDPAAAQAAAEGALADAAAADQAARDALRAAEVAAADAARRLALARANLTRLRARQQTSTTSTGREG</sequence>
<evidence type="ECO:0000313" key="4">
    <source>
        <dbReference type="Proteomes" id="UP000468828"/>
    </source>
</evidence>
<dbReference type="EMBL" id="JAAGWH010000016">
    <property type="protein sequence ID" value="NEK94147.1"/>
    <property type="molecule type" value="Genomic_DNA"/>
</dbReference>
<accession>A0A6P0ESR0</accession>
<dbReference type="InterPro" id="IPR001387">
    <property type="entry name" value="Cro/C1-type_HTH"/>
</dbReference>
<evidence type="ECO:0000313" key="2">
    <source>
        <dbReference type="EMBL" id="NEK94147.1"/>
    </source>
</evidence>
<dbReference type="PROSITE" id="PS50943">
    <property type="entry name" value="HTH_CROC1"/>
    <property type="match status" value="1"/>
</dbReference>
<evidence type="ECO:0000259" key="1">
    <source>
        <dbReference type="PROSITE" id="PS50943"/>
    </source>
</evidence>
<dbReference type="SUPFAM" id="SSF47413">
    <property type="entry name" value="lambda repressor-like DNA-binding domains"/>
    <property type="match status" value="1"/>
</dbReference>
<dbReference type="Proteomes" id="UP000471152">
    <property type="component" value="Unassembled WGS sequence"/>
</dbReference>
<keyword evidence="4" id="KW-1185">Reference proteome</keyword>
<reference evidence="3 5" key="2">
    <citation type="submission" date="2020-02" db="EMBL/GenBank/DDBJ databases">
        <title>The WGS of Modestobacter muralis DSM 100205.</title>
        <authorList>
            <person name="Jiang Z."/>
        </authorList>
    </citation>
    <scope>NUCLEOTIDE SEQUENCE [LARGE SCALE GENOMIC DNA]</scope>
    <source>
        <strain evidence="3 5">DSM 100205</strain>
    </source>
</reference>
<reference evidence="2 4" key="1">
    <citation type="submission" date="2020-01" db="EMBL/GenBank/DDBJ databases">
        <title>the WGS Modestobacter muralis CPCC 204518.</title>
        <authorList>
            <person name="Jiang Z."/>
        </authorList>
    </citation>
    <scope>NUCLEOTIDE SEQUENCE [LARGE SCALE GENOMIC DNA]</scope>
    <source>
        <strain evidence="2 4">DSM 100205</strain>
    </source>
</reference>
<evidence type="ECO:0000313" key="5">
    <source>
        <dbReference type="Proteomes" id="UP000471152"/>
    </source>
</evidence>
<protein>
    <submittedName>
        <fullName evidence="2">Helix-turn-helix transcriptional regulator</fullName>
    </submittedName>
</protein>
<dbReference type="RefSeq" id="WP_163610609.1">
    <property type="nucleotide sequence ID" value="NZ_JAAGWB010000016.1"/>
</dbReference>
<feature type="domain" description="HTH cro/C1-type" evidence="1">
    <location>
        <begin position="55"/>
        <end position="88"/>
    </location>
</feature>
<proteinExistence type="predicted"/>
<dbReference type="InterPro" id="IPR010982">
    <property type="entry name" value="Lambda_DNA-bd_dom_sf"/>
</dbReference>
<dbReference type="CDD" id="cd00093">
    <property type="entry name" value="HTH_XRE"/>
    <property type="match status" value="1"/>
</dbReference>
<gene>
    <name evidence="3" type="ORF">G3R41_08160</name>
    <name evidence="2" type="ORF">GCU67_08155</name>
</gene>
<dbReference type="Proteomes" id="UP000468828">
    <property type="component" value="Unassembled WGS sequence"/>
</dbReference>
<dbReference type="GO" id="GO:0003677">
    <property type="term" value="F:DNA binding"/>
    <property type="evidence" value="ECO:0007669"/>
    <property type="project" value="InterPro"/>
</dbReference>
<evidence type="ECO:0000313" key="3">
    <source>
        <dbReference type="EMBL" id="NEN50915.1"/>
    </source>
</evidence>
<comment type="caution">
    <text evidence="2">The sequence shown here is derived from an EMBL/GenBank/DDBJ whole genome shotgun (WGS) entry which is preliminary data.</text>
</comment>
<name>A0A6P0ESR0_9ACTN</name>
<dbReference type="Gene3D" id="1.10.260.40">
    <property type="entry name" value="lambda repressor-like DNA-binding domains"/>
    <property type="match status" value="1"/>
</dbReference>
<dbReference type="EMBL" id="JAAGWB010000016">
    <property type="protein sequence ID" value="NEN50915.1"/>
    <property type="molecule type" value="Genomic_DNA"/>
</dbReference>
<organism evidence="2 4">
    <name type="scientific">Modestobacter muralis</name>
    <dbReference type="NCBI Taxonomy" id="1608614"/>
    <lineage>
        <taxon>Bacteria</taxon>
        <taxon>Bacillati</taxon>
        <taxon>Actinomycetota</taxon>
        <taxon>Actinomycetes</taxon>
        <taxon>Geodermatophilales</taxon>
        <taxon>Geodermatophilaceae</taxon>
        <taxon>Modestobacter</taxon>
    </lineage>
</organism>
<dbReference type="AlphaFoldDB" id="A0A6P0ESR0"/>